<organism evidence="1 2">
    <name type="scientific">Monosporascus ibericus</name>
    <dbReference type="NCBI Taxonomy" id="155417"/>
    <lineage>
        <taxon>Eukaryota</taxon>
        <taxon>Fungi</taxon>
        <taxon>Dikarya</taxon>
        <taxon>Ascomycota</taxon>
        <taxon>Pezizomycotina</taxon>
        <taxon>Sordariomycetes</taxon>
        <taxon>Xylariomycetidae</taxon>
        <taxon>Xylariales</taxon>
        <taxon>Xylariales incertae sedis</taxon>
        <taxon>Monosporascus</taxon>
    </lineage>
</organism>
<protein>
    <submittedName>
        <fullName evidence="1">Uncharacterized protein</fullName>
    </submittedName>
</protein>
<dbReference type="EMBL" id="QJNU01000572">
    <property type="protein sequence ID" value="RYO94141.1"/>
    <property type="molecule type" value="Genomic_DNA"/>
</dbReference>
<evidence type="ECO:0000313" key="1">
    <source>
        <dbReference type="EMBL" id="RYO94141.1"/>
    </source>
</evidence>
<evidence type="ECO:0000313" key="2">
    <source>
        <dbReference type="Proteomes" id="UP000293360"/>
    </source>
</evidence>
<accession>A0A4Q4SYW4</accession>
<sequence length="164" mass="18022">MVLRDSSFPDTLLEDYLAALGPKASLAPRDSQTTALGIPTETLSLGIASHEERRRTSFDLCMILSVGIAAENPEIAERLRSGGYVSIRDAELLSVLKYHCDRALPLASSLKAQVVICTETPGSLWEKGIMESFRIPRPLFRNLYLTDNRDAGGADVMGCFENFQ</sequence>
<reference evidence="1 2" key="1">
    <citation type="submission" date="2018-06" db="EMBL/GenBank/DDBJ databases">
        <title>Complete Genomes of Monosporascus.</title>
        <authorList>
            <person name="Robinson A.J."/>
            <person name="Natvig D.O."/>
        </authorList>
    </citation>
    <scope>NUCLEOTIDE SEQUENCE [LARGE SCALE GENOMIC DNA]</scope>
    <source>
        <strain evidence="1 2">CBS 110550</strain>
    </source>
</reference>
<name>A0A4Q4SYW4_9PEZI</name>
<dbReference type="STRING" id="155417.A0A4Q4SYW4"/>
<proteinExistence type="predicted"/>
<dbReference type="AlphaFoldDB" id="A0A4Q4SYW4"/>
<keyword evidence="2" id="KW-1185">Reference proteome</keyword>
<comment type="caution">
    <text evidence="1">The sequence shown here is derived from an EMBL/GenBank/DDBJ whole genome shotgun (WGS) entry which is preliminary data.</text>
</comment>
<dbReference type="Proteomes" id="UP000293360">
    <property type="component" value="Unassembled WGS sequence"/>
</dbReference>
<gene>
    <name evidence="1" type="ORF">DL764_007891</name>
</gene>